<dbReference type="RefSeq" id="WP_199494596.1">
    <property type="nucleotide sequence ID" value="NZ_JAEMOO010000018.1"/>
</dbReference>
<dbReference type="Gene3D" id="3.90.1150.10">
    <property type="entry name" value="Aspartate Aminotransferase, domain 1"/>
    <property type="match status" value="1"/>
</dbReference>
<protein>
    <recommendedName>
        <fullName evidence="3">cysteine desulfurase</fullName>
        <ecNumber evidence="3">2.8.1.7</ecNumber>
    </recommendedName>
</protein>
<dbReference type="InterPro" id="IPR015421">
    <property type="entry name" value="PyrdxlP-dep_Trfase_major"/>
</dbReference>
<evidence type="ECO:0000313" key="14">
    <source>
        <dbReference type="Proteomes" id="UP000655994"/>
    </source>
</evidence>
<dbReference type="Gene3D" id="3.40.640.10">
    <property type="entry name" value="Type I PLP-dependent aspartate aminotransferase-like (Major domain)"/>
    <property type="match status" value="1"/>
</dbReference>
<dbReference type="GO" id="GO:0031071">
    <property type="term" value="F:cysteine desulfurase activity"/>
    <property type="evidence" value="ECO:0007669"/>
    <property type="project" value="UniProtKB-EC"/>
</dbReference>
<feature type="domain" description="Rhodanese" evidence="10">
    <location>
        <begin position="617"/>
        <end position="702"/>
    </location>
</feature>
<evidence type="ECO:0000256" key="4">
    <source>
        <dbReference type="ARBA" id="ARBA00022723"/>
    </source>
</evidence>
<evidence type="ECO:0000256" key="9">
    <source>
        <dbReference type="RuleBase" id="RU004504"/>
    </source>
</evidence>
<evidence type="ECO:0000256" key="1">
    <source>
        <dbReference type="ARBA" id="ARBA00001933"/>
    </source>
</evidence>
<proteinExistence type="inferred from homology"/>
<dbReference type="PANTHER" id="PTHR11601:SF34">
    <property type="entry name" value="CYSTEINE DESULFURASE"/>
    <property type="match status" value="1"/>
</dbReference>
<keyword evidence="12" id="KW-0032">Aminotransferase</keyword>
<dbReference type="Proteomes" id="UP000621390">
    <property type="component" value="Unassembled WGS sequence"/>
</dbReference>
<dbReference type="InterPro" id="IPR001763">
    <property type="entry name" value="Rhodanese-like_dom"/>
</dbReference>
<dbReference type="Gene3D" id="1.10.260.50">
    <property type="match status" value="1"/>
</dbReference>
<evidence type="ECO:0000256" key="6">
    <source>
        <dbReference type="ARBA" id="ARBA00023004"/>
    </source>
</evidence>
<dbReference type="CDD" id="cd00158">
    <property type="entry name" value="RHOD"/>
    <property type="match status" value="1"/>
</dbReference>
<evidence type="ECO:0000256" key="8">
    <source>
        <dbReference type="ARBA" id="ARBA00050776"/>
    </source>
</evidence>
<dbReference type="InterPro" id="IPR015424">
    <property type="entry name" value="PyrdxlP-dep_Trfase"/>
</dbReference>
<sequence>MKPIDIQTNANELYLDCNATTPVLPEIIEAVSHTMETVFGNPSSSHITGLKARYILDTTRQLARKTVGLTSGRLIFTSGATEGIQTAVVSAIYAAMQAEPGNRKTLLLYGATEHKAVPQALEHWNKLLGLNAQLVAIPVNRQGVLDTQFIAQHAKDAAMICTMAVNNETGVVQDLEQLEKVIRQHNPNVPWMVDCVQALGKKALNLDATTIDYAPFSGHKLYGPKGIGFMAVRDAAPYTPLIIGGGQESGQRSGTENLPGIAALNALFELMQDESNNRFQNDDTLQSYRNQLVDALSTAFPSIVFNHDLDISVPTTLNFSVEGVASRDIMDVFDACQIRVSSGSACSSKVTKSFVLDAMGLEEWRSGSAIRLSFGPATRQEEINEACVRIQQAADALRNSCLIVADTNNDNDAQLDGVVQLKYDDHCCYLIIDREAREIAVVDPHPALAGRIENIVSCQHYRVKAVVCSASDSVMSQSIELLLPILIPSQSIDEYDVFGWPKTATGVCDVAPVECEDSVIGCISIGERRLFRVGTRNPVYVLSESATLKALVHSDFLFTGAEASPQTYESFMSENTLICPGRDPEHHLVYTPCELSGDCRVDDGVNIPIGDTDEFWHRKDLVIVDVRERQEHVLTDLPCCAEVINVPLTEVAQFIHSNPHLRERDIICLCRSGNRSQVVANVLKRHGFNSRHLLGGLALLAWSAGGIRSL</sequence>
<gene>
    <name evidence="11" type="ORF">JHC10_09340</name>
    <name evidence="12" type="ORF">JHC11_07710</name>
</gene>
<evidence type="ECO:0000313" key="12">
    <source>
        <dbReference type="EMBL" id="MBJ7315878.1"/>
    </source>
</evidence>
<dbReference type="AlphaFoldDB" id="A0A8I1G4N1"/>
<evidence type="ECO:0000313" key="13">
    <source>
        <dbReference type="Proteomes" id="UP000621390"/>
    </source>
</evidence>
<dbReference type="PROSITE" id="PS00595">
    <property type="entry name" value="AA_TRANSFER_CLASS_5"/>
    <property type="match status" value="1"/>
</dbReference>
<evidence type="ECO:0000256" key="3">
    <source>
        <dbReference type="ARBA" id="ARBA00012239"/>
    </source>
</evidence>
<dbReference type="EC" id="2.8.1.7" evidence="3"/>
<dbReference type="EMBL" id="JAEMOP010000002">
    <property type="protein sequence ID" value="MBJ7315878.1"/>
    <property type="molecule type" value="Genomic_DNA"/>
</dbReference>
<dbReference type="InterPro" id="IPR000192">
    <property type="entry name" value="Aminotrans_V_dom"/>
</dbReference>
<evidence type="ECO:0000259" key="10">
    <source>
        <dbReference type="PROSITE" id="PS50206"/>
    </source>
</evidence>
<evidence type="ECO:0000256" key="7">
    <source>
        <dbReference type="ARBA" id="ARBA00023014"/>
    </source>
</evidence>
<evidence type="ECO:0000256" key="5">
    <source>
        <dbReference type="ARBA" id="ARBA00022898"/>
    </source>
</evidence>
<keyword evidence="6" id="KW-0408">Iron</keyword>
<comment type="cofactor">
    <cofactor evidence="1 9">
        <name>pyridoxal 5'-phosphate</name>
        <dbReference type="ChEBI" id="CHEBI:597326"/>
    </cofactor>
</comment>
<keyword evidence="4" id="KW-0479">Metal-binding</keyword>
<name>A0A8I1G4N1_9GAMM</name>
<keyword evidence="12" id="KW-0808">Transferase</keyword>
<reference evidence="12 14" key="1">
    <citation type="submission" date="2020-09" db="EMBL/GenBank/DDBJ databases">
        <title>Draft Genomes of Bacterial Isolates from North Pond Shallow Sediments.</title>
        <authorList>
            <person name="Kiel Reese B."/>
            <person name="Mullis M."/>
            <person name="Weisend R.E."/>
        </authorList>
    </citation>
    <scope>NUCLEOTIDE SEQUENCE</scope>
    <source>
        <strain evidence="12">KJE-2</strain>
        <strain evidence="11 14">KJE-3</strain>
    </source>
</reference>
<dbReference type="Pfam" id="PF00266">
    <property type="entry name" value="Aminotran_5"/>
    <property type="match status" value="1"/>
</dbReference>
<accession>A0A8I1G4N1</accession>
<keyword evidence="5" id="KW-0663">Pyridoxal phosphate</keyword>
<dbReference type="PANTHER" id="PTHR11601">
    <property type="entry name" value="CYSTEINE DESULFURYLASE FAMILY MEMBER"/>
    <property type="match status" value="1"/>
</dbReference>
<dbReference type="GO" id="GO:0046872">
    <property type="term" value="F:metal ion binding"/>
    <property type="evidence" value="ECO:0007669"/>
    <property type="project" value="UniProtKB-KW"/>
</dbReference>
<dbReference type="Proteomes" id="UP000655994">
    <property type="component" value="Unassembled WGS sequence"/>
</dbReference>
<comment type="caution">
    <text evidence="12">The sequence shown here is derived from an EMBL/GenBank/DDBJ whole genome shotgun (WGS) entry which is preliminary data.</text>
</comment>
<comment type="similarity">
    <text evidence="2">Belongs to the class-V pyridoxal-phosphate-dependent aminotransferase family. NifS/IscS subfamily.</text>
</comment>
<dbReference type="SUPFAM" id="SSF52821">
    <property type="entry name" value="Rhodanese/Cell cycle control phosphatase"/>
    <property type="match status" value="1"/>
</dbReference>
<dbReference type="SMART" id="SM00450">
    <property type="entry name" value="RHOD"/>
    <property type="match status" value="1"/>
</dbReference>
<dbReference type="SUPFAM" id="SSF53383">
    <property type="entry name" value="PLP-dependent transferases"/>
    <property type="match status" value="1"/>
</dbReference>
<comment type="catalytic activity">
    <reaction evidence="8">
        <text>(sulfur carrier)-H + L-cysteine = (sulfur carrier)-SH + L-alanine</text>
        <dbReference type="Rhea" id="RHEA:43892"/>
        <dbReference type="Rhea" id="RHEA-COMP:14737"/>
        <dbReference type="Rhea" id="RHEA-COMP:14739"/>
        <dbReference type="ChEBI" id="CHEBI:29917"/>
        <dbReference type="ChEBI" id="CHEBI:35235"/>
        <dbReference type="ChEBI" id="CHEBI:57972"/>
        <dbReference type="ChEBI" id="CHEBI:64428"/>
        <dbReference type="EC" id="2.8.1.7"/>
    </reaction>
</comment>
<dbReference type="InterPro" id="IPR015422">
    <property type="entry name" value="PyrdxlP-dep_Trfase_small"/>
</dbReference>
<organism evidence="12 13">
    <name type="scientific">Idiomarina abyssalis</name>
    <dbReference type="NCBI Taxonomy" id="86102"/>
    <lineage>
        <taxon>Bacteria</taxon>
        <taxon>Pseudomonadati</taxon>
        <taxon>Pseudomonadota</taxon>
        <taxon>Gammaproteobacteria</taxon>
        <taxon>Alteromonadales</taxon>
        <taxon>Idiomarinaceae</taxon>
        <taxon>Idiomarina</taxon>
    </lineage>
</organism>
<dbReference type="PROSITE" id="PS50206">
    <property type="entry name" value="RHODANESE_3"/>
    <property type="match status" value="1"/>
</dbReference>
<dbReference type="InterPro" id="IPR036873">
    <property type="entry name" value="Rhodanese-like_dom_sf"/>
</dbReference>
<dbReference type="Gene3D" id="3.40.250.10">
    <property type="entry name" value="Rhodanese-like domain"/>
    <property type="match status" value="1"/>
</dbReference>
<keyword evidence="14" id="KW-1185">Reference proteome</keyword>
<dbReference type="GO" id="GO:0051536">
    <property type="term" value="F:iron-sulfur cluster binding"/>
    <property type="evidence" value="ECO:0007669"/>
    <property type="project" value="UniProtKB-KW"/>
</dbReference>
<evidence type="ECO:0000313" key="11">
    <source>
        <dbReference type="EMBL" id="MBJ7267140.1"/>
    </source>
</evidence>
<evidence type="ECO:0000256" key="2">
    <source>
        <dbReference type="ARBA" id="ARBA00006490"/>
    </source>
</evidence>
<dbReference type="Pfam" id="PF00581">
    <property type="entry name" value="Rhodanese"/>
    <property type="match status" value="1"/>
</dbReference>
<dbReference type="GO" id="GO:0008483">
    <property type="term" value="F:transaminase activity"/>
    <property type="evidence" value="ECO:0007669"/>
    <property type="project" value="UniProtKB-KW"/>
</dbReference>
<dbReference type="InterPro" id="IPR020578">
    <property type="entry name" value="Aminotrans_V_PyrdxlP_BS"/>
</dbReference>
<keyword evidence="7" id="KW-0411">Iron-sulfur</keyword>
<dbReference type="EMBL" id="JAEMOS010000028">
    <property type="protein sequence ID" value="MBJ7267140.1"/>
    <property type="molecule type" value="Genomic_DNA"/>
</dbReference>